<dbReference type="PRINTS" id="PR00081">
    <property type="entry name" value="GDHRDH"/>
</dbReference>
<dbReference type="GO" id="GO:0016491">
    <property type="term" value="F:oxidoreductase activity"/>
    <property type="evidence" value="ECO:0007669"/>
    <property type="project" value="UniProtKB-KW"/>
</dbReference>
<evidence type="ECO:0000256" key="1">
    <source>
        <dbReference type="ARBA" id="ARBA00023002"/>
    </source>
</evidence>
<evidence type="ECO:0000313" key="3">
    <source>
        <dbReference type="Proteomes" id="UP000483820"/>
    </source>
</evidence>
<dbReference type="Gene3D" id="3.40.50.720">
    <property type="entry name" value="NAD(P)-binding Rossmann-like Domain"/>
    <property type="match status" value="1"/>
</dbReference>
<dbReference type="EMBL" id="WUAV01000005">
    <property type="protein sequence ID" value="KAF1752511.1"/>
    <property type="molecule type" value="Genomic_DNA"/>
</dbReference>
<dbReference type="SUPFAM" id="SSF51735">
    <property type="entry name" value="NAD(P)-binding Rossmann-fold domains"/>
    <property type="match status" value="1"/>
</dbReference>
<dbReference type="PROSITE" id="PS00061">
    <property type="entry name" value="ADH_SHORT"/>
    <property type="match status" value="1"/>
</dbReference>
<dbReference type="InterPro" id="IPR002347">
    <property type="entry name" value="SDR_fam"/>
</dbReference>
<dbReference type="PANTHER" id="PTHR44115">
    <property type="entry name" value="PROTEIN CBG09704"/>
    <property type="match status" value="1"/>
</dbReference>
<keyword evidence="1" id="KW-0560">Oxidoreductase</keyword>
<gene>
    <name evidence="2" type="ORF">GCK72_019066</name>
</gene>
<dbReference type="FunFam" id="3.40.50.720:FF:000084">
    <property type="entry name" value="Short-chain dehydrogenase reductase"/>
    <property type="match status" value="1"/>
</dbReference>
<sequence>MSKRFEGKVVIVTGSSQGIGRATAVLFAREGARVTITGRDEASLQESKKAVLAVTNSENNVNVVVSDITTSSGVDQLVNSTIDKFGKIDVLINNAGAAFTDENGKVGVEVGLESYQKTFDINVKSVIDLIQKCRSHLIASKGEVVNVSSIAGGPHANTNFAYYCMSKSALDSMTRCFAIDLINHGVRVNSVSPGIVATHFLNAMGIPDEGVKKCYKYYTEHRDIIPSGAPGKPEEIAQVIGFLADRNMSSYIVGQSIIADGGTSLIMGMNTHDLGDVCK</sequence>
<accession>A0A6A5GCQ5</accession>
<evidence type="ECO:0000313" key="2">
    <source>
        <dbReference type="EMBL" id="KAF1752511.1"/>
    </source>
</evidence>
<name>A0A6A5GCQ5_CAERE</name>
<dbReference type="Proteomes" id="UP000483820">
    <property type="component" value="Chromosome V"/>
</dbReference>
<organism evidence="2 3">
    <name type="scientific">Caenorhabditis remanei</name>
    <name type="common">Caenorhabditis vulgaris</name>
    <dbReference type="NCBI Taxonomy" id="31234"/>
    <lineage>
        <taxon>Eukaryota</taxon>
        <taxon>Metazoa</taxon>
        <taxon>Ecdysozoa</taxon>
        <taxon>Nematoda</taxon>
        <taxon>Chromadorea</taxon>
        <taxon>Rhabditida</taxon>
        <taxon>Rhabditina</taxon>
        <taxon>Rhabditomorpha</taxon>
        <taxon>Rhabditoidea</taxon>
        <taxon>Rhabditidae</taxon>
        <taxon>Peloderinae</taxon>
        <taxon>Caenorhabditis</taxon>
    </lineage>
</organism>
<dbReference type="GeneID" id="9839485"/>
<dbReference type="AlphaFoldDB" id="A0A6A5GCQ5"/>
<protein>
    <submittedName>
        <fullName evidence="2">Uncharacterized protein</fullName>
    </submittedName>
</protein>
<proteinExistence type="predicted"/>
<reference evidence="2 3" key="1">
    <citation type="submission" date="2019-12" db="EMBL/GenBank/DDBJ databases">
        <title>Chromosome-level assembly of the Caenorhabditis remanei genome.</title>
        <authorList>
            <person name="Teterina A.A."/>
            <person name="Willis J.H."/>
            <person name="Phillips P.C."/>
        </authorList>
    </citation>
    <scope>NUCLEOTIDE SEQUENCE [LARGE SCALE GENOMIC DNA]</scope>
    <source>
        <strain evidence="2 3">PX506</strain>
        <tissue evidence="2">Whole organism</tissue>
    </source>
</reference>
<dbReference type="InterPro" id="IPR020904">
    <property type="entry name" value="Sc_DH/Rdtase_CS"/>
</dbReference>
<dbReference type="PANTHER" id="PTHR44115:SF11">
    <property type="entry name" value="DEHYDROGENASES, SHORT CHAIN"/>
    <property type="match status" value="1"/>
</dbReference>
<dbReference type="KEGG" id="crq:GCK72_019066"/>
<comment type="caution">
    <text evidence="2">The sequence shown here is derived from an EMBL/GenBank/DDBJ whole genome shotgun (WGS) entry which is preliminary data.</text>
</comment>
<dbReference type="CTD" id="9839485"/>
<dbReference type="InterPro" id="IPR036291">
    <property type="entry name" value="NAD(P)-bd_dom_sf"/>
</dbReference>
<dbReference type="Pfam" id="PF13561">
    <property type="entry name" value="adh_short_C2"/>
    <property type="match status" value="1"/>
</dbReference>
<dbReference type="PRINTS" id="PR00080">
    <property type="entry name" value="SDRFAMILY"/>
</dbReference>
<dbReference type="RefSeq" id="XP_003115755.2">
    <property type="nucleotide sequence ID" value="XM_003115707.2"/>
</dbReference>